<dbReference type="InterPro" id="IPR007345">
    <property type="entry name" value="Polysacch_pyruvyl_Trfase"/>
</dbReference>
<keyword evidence="1" id="KW-0175">Coiled coil</keyword>
<feature type="coiled-coil region" evidence="1">
    <location>
        <begin position="361"/>
        <end position="388"/>
    </location>
</feature>
<evidence type="ECO:0000313" key="3">
    <source>
        <dbReference type="EMBL" id="TCC51341.1"/>
    </source>
</evidence>
<proteinExistence type="predicted"/>
<accession>A0A4R0JV40</accession>
<dbReference type="PANTHER" id="PTHR36836">
    <property type="entry name" value="COLANIC ACID BIOSYNTHESIS PROTEIN WCAK"/>
    <property type="match status" value="1"/>
</dbReference>
<protein>
    <recommendedName>
        <fullName evidence="2">Polysaccharide pyruvyl transferase domain-containing protein</fullName>
    </recommendedName>
</protein>
<dbReference type="AlphaFoldDB" id="A0A4R0JV40"/>
<reference evidence="3 4" key="1">
    <citation type="submission" date="2019-02" db="EMBL/GenBank/DDBJ databases">
        <title>Kribbella capetownensis sp. nov. and Kribbella speibonae sp. nov., isolated from soil.</title>
        <authorList>
            <person name="Curtis S.M."/>
            <person name="Norton I."/>
            <person name="Everest G.J."/>
            <person name="Meyers P.R."/>
        </authorList>
    </citation>
    <scope>NUCLEOTIDE SEQUENCE [LARGE SCALE GENOMIC DNA]</scope>
    <source>
        <strain evidence="3 4">YM53</strain>
    </source>
</reference>
<gene>
    <name evidence="3" type="ORF">E0H75_14605</name>
</gene>
<dbReference type="RefSeq" id="WP_131514020.1">
    <property type="nucleotide sequence ID" value="NZ_SJKD01000002.1"/>
</dbReference>
<dbReference type="PANTHER" id="PTHR36836:SF1">
    <property type="entry name" value="COLANIC ACID BIOSYNTHESIS PROTEIN WCAK"/>
    <property type="match status" value="1"/>
</dbReference>
<dbReference type="EMBL" id="SJKD01000002">
    <property type="protein sequence ID" value="TCC51341.1"/>
    <property type="molecule type" value="Genomic_DNA"/>
</dbReference>
<feature type="domain" description="Polysaccharide pyruvyl transferase" evidence="2">
    <location>
        <begin position="22"/>
        <end position="336"/>
    </location>
</feature>
<organism evidence="3 4">
    <name type="scientific">Kribbella capetownensis</name>
    <dbReference type="NCBI Taxonomy" id="1572659"/>
    <lineage>
        <taxon>Bacteria</taxon>
        <taxon>Bacillati</taxon>
        <taxon>Actinomycetota</taxon>
        <taxon>Actinomycetes</taxon>
        <taxon>Propionibacteriales</taxon>
        <taxon>Kribbellaceae</taxon>
        <taxon>Kribbella</taxon>
    </lineage>
</organism>
<dbReference type="Proteomes" id="UP000293342">
    <property type="component" value="Unassembled WGS sequence"/>
</dbReference>
<name>A0A4R0JV40_9ACTN</name>
<keyword evidence="4" id="KW-1185">Reference proteome</keyword>
<dbReference type="SUPFAM" id="SSF53756">
    <property type="entry name" value="UDP-Glycosyltransferase/glycogen phosphorylase"/>
    <property type="match status" value="1"/>
</dbReference>
<evidence type="ECO:0000259" key="2">
    <source>
        <dbReference type="Pfam" id="PF04230"/>
    </source>
</evidence>
<sequence>MSAAVAGRPPRIAIFGLLGSGNLGNHGSLDAMLWFLRRDHPEADISCVCSGPETLERQYGIPATAMTWFQAYGPGRSRVTTIARKIFGKFADLVRMPLLLRRYDLIIVPGMGVLETTLELNPWGFPYAVFLMCLSARIVGAQVAFVSIGANFARERSIRYLFRNAARMATYRSYRDSYSRDALRQMGLDTSNDAVYPDLAFALPEPKEPESRDPRRTIGLGVMEYHGASTDRSRSDEIYTEYVGKIVEFARQVVDEGYRIRLVTGDPADEAVVTAISDDLRRTRPDLVDERLVREPADSLGELMEQLAGADLVVASRYHNVQSALRLSKPTISVSYAVKNDILMEGMRLAEFRQPIKDLDVTRLMDQLRALEARAGGLEAVMREKNAEYVEQLEQQFAVLSDRFFGAGRPVATGSDQ</sequence>
<dbReference type="Pfam" id="PF04230">
    <property type="entry name" value="PS_pyruv_trans"/>
    <property type="match status" value="1"/>
</dbReference>
<evidence type="ECO:0000256" key="1">
    <source>
        <dbReference type="SAM" id="Coils"/>
    </source>
</evidence>
<dbReference type="OrthoDB" id="3358948at2"/>
<comment type="caution">
    <text evidence="3">The sequence shown here is derived from an EMBL/GenBank/DDBJ whole genome shotgun (WGS) entry which is preliminary data.</text>
</comment>
<evidence type="ECO:0000313" key="4">
    <source>
        <dbReference type="Proteomes" id="UP000293342"/>
    </source>
</evidence>